<dbReference type="EMBL" id="JACGCM010000554">
    <property type="protein sequence ID" value="KAF6170940.1"/>
    <property type="molecule type" value="Genomic_DNA"/>
</dbReference>
<keyword evidence="3" id="KW-1185">Reference proteome</keyword>
<keyword evidence="1" id="KW-1133">Transmembrane helix</keyword>
<dbReference type="Pfam" id="PF03140">
    <property type="entry name" value="DUF247"/>
    <property type="match status" value="1"/>
</dbReference>
<dbReference type="PANTHER" id="PTHR31170:SF25">
    <property type="entry name" value="BNAA09G04570D PROTEIN"/>
    <property type="match status" value="1"/>
</dbReference>
<dbReference type="InterPro" id="IPR004158">
    <property type="entry name" value="DUF247_pln"/>
</dbReference>
<gene>
    <name evidence="2" type="ORF">GIB67_014757</name>
</gene>
<feature type="transmembrane region" description="Helical" evidence="1">
    <location>
        <begin position="459"/>
        <end position="483"/>
    </location>
</feature>
<comment type="caution">
    <text evidence="2">The sequence shown here is derived from an EMBL/GenBank/DDBJ whole genome shotgun (WGS) entry which is preliminary data.</text>
</comment>
<keyword evidence="1" id="KW-0472">Membrane</keyword>
<evidence type="ECO:0000313" key="2">
    <source>
        <dbReference type="EMBL" id="KAF6170940.1"/>
    </source>
</evidence>
<reference evidence="2 3" key="1">
    <citation type="journal article" date="2020" name="IScience">
        <title>Genome Sequencing of the Endangered Kingdonia uniflora (Circaeasteraceae, Ranunculales) Reveals Potential Mechanisms of Evolutionary Specialization.</title>
        <authorList>
            <person name="Sun Y."/>
            <person name="Deng T."/>
            <person name="Zhang A."/>
            <person name="Moore M.J."/>
            <person name="Landis J.B."/>
            <person name="Lin N."/>
            <person name="Zhang H."/>
            <person name="Zhang X."/>
            <person name="Huang J."/>
            <person name="Zhang X."/>
            <person name="Sun H."/>
            <person name="Wang H."/>
        </authorList>
    </citation>
    <scope>NUCLEOTIDE SEQUENCE [LARGE SCALE GENOMIC DNA]</scope>
    <source>
        <strain evidence="2">TB1705</strain>
        <tissue evidence="2">Leaf</tissue>
    </source>
</reference>
<dbReference type="PANTHER" id="PTHR31170">
    <property type="entry name" value="BNAC04G53230D PROTEIN"/>
    <property type="match status" value="1"/>
</dbReference>
<evidence type="ECO:0000313" key="3">
    <source>
        <dbReference type="Proteomes" id="UP000541444"/>
    </source>
</evidence>
<name>A0A7J7NV63_9MAGN</name>
<proteinExistence type="predicted"/>
<protein>
    <submittedName>
        <fullName evidence="2">Uncharacterized protein</fullName>
    </submittedName>
</protein>
<accession>A0A7J7NV63</accession>
<dbReference type="Proteomes" id="UP000541444">
    <property type="component" value="Unassembled WGS sequence"/>
</dbReference>
<keyword evidence="1" id="KW-0812">Transmembrane</keyword>
<sequence>MTISESRSWRRKAIKYVFFVPAKGRQADGSRSSSFDFKAETAAREEEEKMSLLDKISSIPKSDWLINIQEKLDQVPPLEGSSSWLNNCIFRVPENLREIEPKAYIPQVVSIGPYHRGKACLKFMERHKWRLLRHVIERTGHSLELYLEAMAELEEKTRRCYANSTKVSNSREFIEMMLLDACFILELLRVSVKGFIYCGYSWGDPIFTCRGVLPSIQRDLLKLENQLPLFVLDRLFSLTCEADETITVTNLALQFFESVGCEKIDHSLAHANEPGLHFLHVVRQSLLPSPKATFGCAPIMIDHQAQLMMHCVSSLKDSGVKFRKKKSEKFMDIEFKNGFLYIPPLVIHDSTKAIFLNLMVFEQCYPHCSNHVTSYISFMDGLINCPRDVGHLRFQGIIDHGLGSEEEVAGLFNKLCKEIAFDINDCYLSGVSAEVNKYFDRRWHTWRATLKHEYFSNPWAILSLLAAILLIFLTLAQTFYTVLAYHFPS</sequence>
<evidence type="ECO:0000256" key="1">
    <source>
        <dbReference type="SAM" id="Phobius"/>
    </source>
</evidence>
<dbReference type="OrthoDB" id="658695at2759"/>
<dbReference type="AlphaFoldDB" id="A0A7J7NV63"/>
<organism evidence="2 3">
    <name type="scientific">Kingdonia uniflora</name>
    <dbReference type="NCBI Taxonomy" id="39325"/>
    <lineage>
        <taxon>Eukaryota</taxon>
        <taxon>Viridiplantae</taxon>
        <taxon>Streptophyta</taxon>
        <taxon>Embryophyta</taxon>
        <taxon>Tracheophyta</taxon>
        <taxon>Spermatophyta</taxon>
        <taxon>Magnoliopsida</taxon>
        <taxon>Ranunculales</taxon>
        <taxon>Circaeasteraceae</taxon>
        <taxon>Kingdonia</taxon>
    </lineage>
</organism>